<evidence type="ECO:0000313" key="3">
    <source>
        <dbReference type="Proteomes" id="UP001272097"/>
    </source>
</evidence>
<accession>A0ABU4WQT5</accession>
<comment type="similarity">
    <text evidence="1">Belongs to the phD/YefM antitoxin family.</text>
</comment>
<reference evidence="2 3" key="1">
    <citation type="submission" date="2023-08" db="EMBL/GenBank/DDBJ databases">
        <title>Implementing the SeqCode for naming new Mesorhizobium species isolated from Vachellia karroo root nodules.</title>
        <authorList>
            <person name="Van Lill M."/>
        </authorList>
    </citation>
    <scope>NUCLEOTIDE SEQUENCE [LARGE SCALE GENOMIC DNA]</scope>
    <source>
        <strain evidence="2 3">VK3E</strain>
    </source>
</reference>
<evidence type="ECO:0000256" key="1">
    <source>
        <dbReference type="ARBA" id="ARBA00009981"/>
    </source>
</evidence>
<dbReference type="InterPro" id="IPR036165">
    <property type="entry name" value="YefM-like_sf"/>
</dbReference>
<dbReference type="SUPFAM" id="SSF143120">
    <property type="entry name" value="YefM-like"/>
    <property type="match status" value="1"/>
</dbReference>
<protein>
    <submittedName>
        <fullName evidence="2">Type II toxin-antitoxin system prevent-host-death family antitoxin</fullName>
    </submittedName>
</protein>
<organism evidence="2 3">
    <name type="scientific">Mesorhizobium australafricanum</name>
    <dbReference type="NCBI Taxonomy" id="3072311"/>
    <lineage>
        <taxon>Bacteria</taxon>
        <taxon>Pseudomonadati</taxon>
        <taxon>Pseudomonadota</taxon>
        <taxon>Alphaproteobacteria</taxon>
        <taxon>Hyphomicrobiales</taxon>
        <taxon>Phyllobacteriaceae</taxon>
        <taxon>Mesorhizobium</taxon>
    </lineage>
</organism>
<dbReference type="Proteomes" id="UP001272097">
    <property type="component" value="Unassembled WGS sequence"/>
</dbReference>
<dbReference type="EMBL" id="JAVIIS010000002">
    <property type="protein sequence ID" value="MDX8438385.1"/>
    <property type="molecule type" value="Genomic_DNA"/>
</dbReference>
<dbReference type="NCBIfam" id="TIGR01552">
    <property type="entry name" value="phd_fam"/>
    <property type="match status" value="1"/>
</dbReference>
<proteinExistence type="inferred from homology"/>
<evidence type="ECO:0000313" key="2">
    <source>
        <dbReference type="EMBL" id="MDX8438385.1"/>
    </source>
</evidence>
<gene>
    <name evidence="2" type="ORF">RFM51_02190</name>
</gene>
<sequence>MDDTVSIADIEFKLPSILHGVREGQSYVVVSNGRPVARIVPVNTHENPLPRLRAALLSRLERQPLVGAGNWTRDDAYED</sequence>
<keyword evidence="3" id="KW-1185">Reference proteome</keyword>
<name>A0ABU4WQT5_9HYPH</name>
<dbReference type="RefSeq" id="WP_320212221.1">
    <property type="nucleotide sequence ID" value="NZ_JAVIIS010000002.1"/>
</dbReference>
<comment type="caution">
    <text evidence="2">The sequence shown here is derived from an EMBL/GenBank/DDBJ whole genome shotgun (WGS) entry which is preliminary data.</text>
</comment>